<keyword evidence="5" id="KW-1185">Reference proteome</keyword>
<dbReference type="PANTHER" id="PTHR11188:SF176">
    <property type="entry name" value="ARRESTIN DOMAIN-CONTAINING PROTEIN 1"/>
    <property type="match status" value="1"/>
</dbReference>
<protein>
    <recommendedName>
        <fullName evidence="3">Arrestin C-terminal-like domain-containing protein</fullName>
    </recommendedName>
</protein>
<dbReference type="PANTHER" id="PTHR11188">
    <property type="entry name" value="ARRESTIN DOMAIN CONTAINING PROTEIN"/>
    <property type="match status" value="1"/>
</dbReference>
<organism evidence="4 5">
    <name type="scientific">Orchesella dallaii</name>
    <dbReference type="NCBI Taxonomy" id="48710"/>
    <lineage>
        <taxon>Eukaryota</taxon>
        <taxon>Metazoa</taxon>
        <taxon>Ecdysozoa</taxon>
        <taxon>Arthropoda</taxon>
        <taxon>Hexapoda</taxon>
        <taxon>Collembola</taxon>
        <taxon>Entomobryomorpha</taxon>
        <taxon>Entomobryoidea</taxon>
        <taxon>Orchesellidae</taxon>
        <taxon>Orchesellinae</taxon>
        <taxon>Orchesella</taxon>
    </lineage>
</organism>
<dbReference type="InterPro" id="IPR050357">
    <property type="entry name" value="Arrestin_domain-protein"/>
</dbReference>
<dbReference type="InterPro" id="IPR014752">
    <property type="entry name" value="Arrestin-like_C"/>
</dbReference>
<sequence length="407" mass="45297">MAPTRFSIVLDNPVGAYFPGQTITGKVILVLDQEKNSQGLKLKLNGEAEVKWQEGIQGQSGSKGFHEKESYFHTKIVLLGDERATTDISIPAGHHEYPFSFELPLSLPSSFESPFGHVRYDIEAVVKRSWKFDYSTKLMFTVNALVDLNLRAPLAEPREVTKEKSICCLCCKEGPISMRIEMPRTGYVPGDVIKFSVASENSSSRPIAAIVVYFIREIYYRAQGRAKSVQEEIVKKRGPEVQPFLSESWAEEIHIPPVPPSDLGGCKIIEIVYMLKFKLDIPSSIDLKKKIPLVIGTIPFTNFLPDLQPSIPVLGGPETAEPSAPALPLPRMLSQYPNMPAPVYQDAAVLGKENEDKKDGDMSSSPPSGIQTPVPEESDHRFVPKYATYNYGWKFQLNVPDQNGLNE</sequence>
<feature type="domain" description="Arrestin C-terminal-like" evidence="3">
    <location>
        <begin position="172"/>
        <end position="300"/>
    </location>
</feature>
<name>A0ABP1Q8Y5_9HEXA</name>
<gene>
    <name evidence="4" type="ORF">ODALV1_LOCUS7443</name>
</gene>
<proteinExistence type="inferred from homology"/>
<feature type="region of interest" description="Disordered" evidence="2">
    <location>
        <begin position="353"/>
        <end position="381"/>
    </location>
</feature>
<dbReference type="EMBL" id="CAXLJM020000023">
    <property type="protein sequence ID" value="CAL8089672.1"/>
    <property type="molecule type" value="Genomic_DNA"/>
</dbReference>
<dbReference type="Pfam" id="PF00339">
    <property type="entry name" value="Arrestin_N"/>
    <property type="match status" value="1"/>
</dbReference>
<evidence type="ECO:0000313" key="4">
    <source>
        <dbReference type="EMBL" id="CAL8089672.1"/>
    </source>
</evidence>
<evidence type="ECO:0000256" key="2">
    <source>
        <dbReference type="SAM" id="MobiDB-lite"/>
    </source>
</evidence>
<comment type="caution">
    <text evidence="4">The sequence shown here is derived from an EMBL/GenBank/DDBJ whole genome shotgun (WGS) entry which is preliminary data.</text>
</comment>
<dbReference type="Gene3D" id="2.60.40.640">
    <property type="match status" value="2"/>
</dbReference>
<dbReference type="InterPro" id="IPR011022">
    <property type="entry name" value="Arrestin_C-like"/>
</dbReference>
<accession>A0ABP1Q8Y5</accession>
<dbReference type="InterPro" id="IPR011021">
    <property type="entry name" value="Arrestin-like_N"/>
</dbReference>
<comment type="similarity">
    <text evidence="1">Belongs to the arrestin family.</text>
</comment>
<dbReference type="InterPro" id="IPR014756">
    <property type="entry name" value="Ig_E-set"/>
</dbReference>
<evidence type="ECO:0000256" key="1">
    <source>
        <dbReference type="ARBA" id="ARBA00005298"/>
    </source>
</evidence>
<dbReference type="SMART" id="SM01017">
    <property type="entry name" value="Arrestin_C"/>
    <property type="match status" value="1"/>
</dbReference>
<reference evidence="4 5" key="1">
    <citation type="submission" date="2024-08" db="EMBL/GenBank/DDBJ databases">
        <authorList>
            <person name="Cucini C."/>
            <person name="Frati F."/>
        </authorList>
    </citation>
    <scope>NUCLEOTIDE SEQUENCE [LARGE SCALE GENOMIC DNA]</scope>
</reference>
<evidence type="ECO:0000259" key="3">
    <source>
        <dbReference type="SMART" id="SM01017"/>
    </source>
</evidence>
<dbReference type="Pfam" id="PF02752">
    <property type="entry name" value="Arrestin_C"/>
    <property type="match status" value="1"/>
</dbReference>
<dbReference type="SUPFAM" id="SSF81296">
    <property type="entry name" value="E set domains"/>
    <property type="match status" value="2"/>
</dbReference>
<evidence type="ECO:0000313" key="5">
    <source>
        <dbReference type="Proteomes" id="UP001642540"/>
    </source>
</evidence>
<feature type="compositionally biased region" description="Polar residues" evidence="2">
    <location>
        <begin position="362"/>
        <end position="371"/>
    </location>
</feature>
<dbReference type="Proteomes" id="UP001642540">
    <property type="component" value="Unassembled WGS sequence"/>
</dbReference>